<keyword evidence="2" id="KW-0808">Transferase</keyword>
<protein>
    <submittedName>
        <fullName evidence="2">Mannose-1-phosphate guanylyltransferase</fullName>
    </submittedName>
</protein>
<dbReference type="InterPro" id="IPR005835">
    <property type="entry name" value="NTP_transferase_dom"/>
</dbReference>
<organism evidence="2">
    <name type="scientific">hydrothermal vent metagenome</name>
    <dbReference type="NCBI Taxonomy" id="652676"/>
    <lineage>
        <taxon>unclassified sequences</taxon>
        <taxon>metagenomes</taxon>
        <taxon>ecological metagenomes</taxon>
    </lineage>
</organism>
<dbReference type="GO" id="GO:0016779">
    <property type="term" value="F:nucleotidyltransferase activity"/>
    <property type="evidence" value="ECO:0007669"/>
    <property type="project" value="UniProtKB-KW"/>
</dbReference>
<dbReference type="CDD" id="cd04181">
    <property type="entry name" value="NTP_transferase"/>
    <property type="match status" value="1"/>
</dbReference>
<dbReference type="Gene3D" id="3.90.550.10">
    <property type="entry name" value="Spore Coat Polysaccharide Biosynthesis Protein SpsA, Chain A"/>
    <property type="match status" value="1"/>
</dbReference>
<gene>
    <name evidence="2" type="ORF">MNBD_GAMMA24-955</name>
</gene>
<evidence type="ECO:0000259" key="1">
    <source>
        <dbReference type="Pfam" id="PF00483"/>
    </source>
</evidence>
<keyword evidence="2" id="KW-0548">Nucleotidyltransferase</keyword>
<evidence type="ECO:0000313" key="2">
    <source>
        <dbReference type="EMBL" id="VAX14605.1"/>
    </source>
</evidence>
<dbReference type="InterPro" id="IPR029044">
    <property type="entry name" value="Nucleotide-diphossugar_trans"/>
</dbReference>
<dbReference type="SUPFAM" id="SSF53448">
    <property type="entry name" value="Nucleotide-diphospho-sugar transferases"/>
    <property type="match status" value="1"/>
</dbReference>
<dbReference type="InterPro" id="IPR050486">
    <property type="entry name" value="Mannose-1P_guanyltransferase"/>
</dbReference>
<accession>A0A3B1C7I4</accession>
<dbReference type="PANTHER" id="PTHR22572">
    <property type="entry name" value="SUGAR-1-PHOSPHATE GUANYL TRANSFERASE"/>
    <property type="match status" value="1"/>
</dbReference>
<sequence length="232" mass="26563">MPIANRPLLEYWLGIISRAGINDVLVNLHYHPEIVRDFLHRPQFREWVNTVYEPDLMGTAGTLRENADFFHDKTVLLVHADNWCCCDFPSFLNFHHNSRPANTVMTMMTFESQDPSSCGIVELDARGVVQGFHEKVKNPPGKLANAAVYLLEPEVLEWIEAYPAITDFSTEVLPSLVGKIATWQNKGVHRDIGTVEVLKEAQNDKCELSPWTVDDEWQNKFMKHPIHKQIKA</sequence>
<proteinExistence type="predicted"/>
<dbReference type="EMBL" id="UOFZ01000185">
    <property type="protein sequence ID" value="VAX14605.1"/>
    <property type="molecule type" value="Genomic_DNA"/>
</dbReference>
<name>A0A3B1C7I4_9ZZZZ</name>
<dbReference type="AlphaFoldDB" id="A0A3B1C7I4"/>
<dbReference type="Pfam" id="PF00483">
    <property type="entry name" value="NTP_transferase"/>
    <property type="match status" value="1"/>
</dbReference>
<feature type="domain" description="Nucleotidyl transferase" evidence="1">
    <location>
        <begin position="2"/>
        <end position="204"/>
    </location>
</feature>
<reference evidence="2" key="1">
    <citation type="submission" date="2018-06" db="EMBL/GenBank/DDBJ databases">
        <authorList>
            <person name="Zhirakovskaya E."/>
        </authorList>
    </citation>
    <scope>NUCLEOTIDE SEQUENCE</scope>
</reference>